<keyword evidence="3" id="KW-0560">Oxidoreductase</keyword>
<gene>
    <name evidence="8" type="ORF">FQ330_05135</name>
</gene>
<dbReference type="PANTHER" id="PTHR13887:SF14">
    <property type="entry name" value="DISULFIDE BOND FORMATION PROTEIN D"/>
    <property type="match status" value="1"/>
</dbReference>
<reference evidence="8 9" key="1">
    <citation type="submission" date="2019-08" db="EMBL/GenBank/DDBJ databases">
        <title>Agrococcus lahaulensis sp. nov., isolated from a cold desert of the Indian Himalayas.</title>
        <authorList>
            <person name="Qu J.H."/>
        </authorList>
    </citation>
    <scope>NUCLEOTIDE SEQUENCE [LARGE SCALE GENOMIC DNA]</scope>
    <source>
        <strain evidence="8 9">NS18</strain>
    </source>
</reference>
<evidence type="ECO:0000313" key="8">
    <source>
        <dbReference type="EMBL" id="KAA6435143.1"/>
    </source>
</evidence>
<name>A0A5M8QKG4_9MICO</name>
<dbReference type="RefSeq" id="WP_146355746.1">
    <property type="nucleotide sequence ID" value="NZ_VOIR01000012.1"/>
</dbReference>
<dbReference type="InterPro" id="IPR036249">
    <property type="entry name" value="Thioredoxin-like_sf"/>
</dbReference>
<dbReference type="InterPro" id="IPR012336">
    <property type="entry name" value="Thioredoxin-like_fold"/>
</dbReference>
<keyword evidence="6" id="KW-1133">Transmembrane helix</keyword>
<dbReference type="EMBL" id="VOIR01000012">
    <property type="protein sequence ID" value="KAA6435143.1"/>
    <property type="molecule type" value="Genomic_DNA"/>
</dbReference>
<keyword evidence="6" id="KW-0472">Membrane</keyword>
<proteinExistence type="inferred from homology"/>
<keyword evidence="6" id="KW-0812">Transmembrane</keyword>
<dbReference type="PANTHER" id="PTHR13887">
    <property type="entry name" value="GLUTATHIONE S-TRANSFERASE KAPPA"/>
    <property type="match status" value="1"/>
</dbReference>
<evidence type="ECO:0000313" key="9">
    <source>
        <dbReference type="Proteomes" id="UP000323221"/>
    </source>
</evidence>
<evidence type="ECO:0000256" key="1">
    <source>
        <dbReference type="ARBA" id="ARBA00005791"/>
    </source>
</evidence>
<dbReference type="SUPFAM" id="SSF52833">
    <property type="entry name" value="Thioredoxin-like"/>
    <property type="match status" value="1"/>
</dbReference>
<comment type="similarity">
    <text evidence="1">Belongs to the thioredoxin family. DsbA subfamily.</text>
</comment>
<evidence type="ECO:0000256" key="2">
    <source>
        <dbReference type="ARBA" id="ARBA00022729"/>
    </source>
</evidence>
<keyword evidence="2" id="KW-0732">Signal</keyword>
<comment type="caution">
    <text evidence="8">The sequence shown here is derived from an EMBL/GenBank/DDBJ whole genome shotgun (WGS) entry which is preliminary data.</text>
</comment>
<evidence type="ECO:0000256" key="5">
    <source>
        <dbReference type="ARBA" id="ARBA00023284"/>
    </source>
</evidence>
<dbReference type="GO" id="GO:0016491">
    <property type="term" value="F:oxidoreductase activity"/>
    <property type="evidence" value="ECO:0007669"/>
    <property type="project" value="UniProtKB-KW"/>
</dbReference>
<dbReference type="OrthoDB" id="117402at2"/>
<evidence type="ECO:0000256" key="3">
    <source>
        <dbReference type="ARBA" id="ARBA00023002"/>
    </source>
</evidence>
<keyword evidence="9" id="KW-1185">Reference proteome</keyword>
<evidence type="ECO:0000256" key="6">
    <source>
        <dbReference type="SAM" id="Phobius"/>
    </source>
</evidence>
<accession>A0A5M8QKG4</accession>
<keyword evidence="4" id="KW-1015">Disulfide bond</keyword>
<dbReference type="Proteomes" id="UP000323221">
    <property type="component" value="Unassembled WGS sequence"/>
</dbReference>
<dbReference type="Gene3D" id="3.40.30.10">
    <property type="entry name" value="Glutaredoxin"/>
    <property type="match status" value="1"/>
</dbReference>
<evidence type="ECO:0000259" key="7">
    <source>
        <dbReference type="PROSITE" id="PS51352"/>
    </source>
</evidence>
<keyword evidence="5" id="KW-0676">Redox-active center</keyword>
<dbReference type="PROSITE" id="PS51352">
    <property type="entry name" value="THIOREDOXIN_2"/>
    <property type="match status" value="1"/>
</dbReference>
<protein>
    <submittedName>
        <fullName evidence="8">Thioredoxin domain-containing protein</fullName>
    </submittedName>
</protein>
<dbReference type="InterPro" id="IPR013766">
    <property type="entry name" value="Thioredoxin_domain"/>
</dbReference>
<feature type="transmembrane region" description="Helical" evidence="6">
    <location>
        <begin position="6"/>
        <end position="27"/>
    </location>
</feature>
<dbReference type="Pfam" id="PF13462">
    <property type="entry name" value="Thioredoxin_4"/>
    <property type="match status" value="1"/>
</dbReference>
<dbReference type="AlphaFoldDB" id="A0A5M8QKG4"/>
<feature type="domain" description="Thioredoxin" evidence="7">
    <location>
        <begin position="38"/>
        <end position="177"/>
    </location>
</feature>
<organism evidence="8 9">
    <name type="scientific">Agrococcus sediminis</name>
    <dbReference type="NCBI Taxonomy" id="2599924"/>
    <lineage>
        <taxon>Bacteria</taxon>
        <taxon>Bacillati</taxon>
        <taxon>Actinomycetota</taxon>
        <taxon>Actinomycetes</taxon>
        <taxon>Micrococcales</taxon>
        <taxon>Microbacteriaceae</taxon>
        <taxon>Agrococcus</taxon>
    </lineage>
</organism>
<sequence>MRTRPVIAASIIAAAAAILIGVMLLVVRPWESGAPRDTSAGPASPAASAAAAPPVLDPSTHLLDDAGAGAPVVVEFLDFECEACGAVYPTMEALREEYGGEVTFGVRYFPLPGHFNSRNAAIAVEAAAQQGEFEAMYQRMFETQPEWGEARESEAARFRGYAEQLGLDMAAYDEAVADPATEARVEQDFQAGIALGVDRTPTIFVDGERLELTQASDIETAIQAAIRD</sequence>
<evidence type="ECO:0000256" key="4">
    <source>
        <dbReference type="ARBA" id="ARBA00023157"/>
    </source>
</evidence>